<dbReference type="AlphaFoldDB" id="A0A4Y7TEP9"/>
<sequence length="149" mass="16681">MPPHSLSTVLCRGNPSQRSYHRHRRLCSDGGIRQWIHWTGRPRKLMVSFFSNVFALGIGSTNPGATLSVSFSSPSAKILPGAASSNVYCEVSCLRRVFLMFLDDSSGFGVLTVHNVGDERIQSETSFDMFRRGHRILIHASRTEIKWLS</sequence>
<protein>
    <submittedName>
        <fullName evidence="1">Uncharacterized protein</fullName>
    </submittedName>
</protein>
<organism evidence="1 2">
    <name type="scientific">Coprinellus micaceus</name>
    <name type="common">Glistening ink-cap mushroom</name>
    <name type="synonym">Coprinus micaceus</name>
    <dbReference type="NCBI Taxonomy" id="71717"/>
    <lineage>
        <taxon>Eukaryota</taxon>
        <taxon>Fungi</taxon>
        <taxon>Dikarya</taxon>
        <taxon>Basidiomycota</taxon>
        <taxon>Agaricomycotina</taxon>
        <taxon>Agaricomycetes</taxon>
        <taxon>Agaricomycetidae</taxon>
        <taxon>Agaricales</taxon>
        <taxon>Agaricineae</taxon>
        <taxon>Psathyrellaceae</taxon>
        <taxon>Coprinellus</taxon>
    </lineage>
</organism>
<gene>
    <name evidence="1" type="ORF">FA13DRAFT_283022</name>
</gene>
<proteinExistence type="predicted"/>
<dbReference type="EMBL" id="QPFP01000016">
    <property type="protein sequence ID" value="TEB32042.1"/>
    <property type="molecule type" value="Genomic_DNA"/>
</dbReference>
<keyword evidence="2" id="KW-1185">Reference proteome</keyword>
<dbReference type="Proteomes" id="UP000298030">
    <property type="component" value="Unassembled WGS sequence"/>
</dbReference>
<evidence type="ECO:0000313" key="2">
    <source>
        <dbReference type="Proteomes" id="UP000298030"/>
    </source>
</evidence>
<accession>A0A4Y7TEP9</accession>
<name>A0A4Y7TEP9_COPMI</name>
<reference evidence="1 2" key="1">
    <citation type="journal article" date="2019" name="Nat. Ecol. Evol.">
        <title>Megaphylogeny resolves global patterns of mushroom evolution.</title>
        <authorList>
            <person name="Varga T."/>
            <person name="Krizsan K."/>
            <person name="Foldi C."/>
            <person name="Dima B."/>
            <person name="Sanchez-Garcia M."/>
            <person name="Sanchez-Ramirez S."/>
            <person name="Szollosi G.J."/>
            <person name="Szarkandi J.G."/>
            <person name="Papp V."/>
            <person name="Albert L."/>
            <person name="Andreopoulos W."/>
            <person name="Angelini C."/>
            <person name="Antonin V."/>
            <person name="Barry K.W."/>
            <person name="Bougher N.L."/>
            <person name="Buchanan P."/>
            <person name="Buyck B."/>
            <person name="Bense V."/>
            <person name="Catcheside P."/>
            <person name="Chovatia M."/>
            <person name="Cooper J."/>
            <person name="Damon W."/>
            <person name="Desjardin D."/>
            <person name="Finy P."/>
            <person name="Geml J."/>
            <person name="Haridas S."/>
            <person name="Hughes K."/>
            <person name="Justo A."/>
            <person name="Karasinski D."/>
            <person name="Kautmanova I."/>
            <person name="Kiss B."/>
            <person name="Kocsube S."/>
            <person name="Kotiranta H."/>
            <person name="LaButti K.M."/>
            <person name="Lechner B.E."/>
            <person name="Liimatainen K."/>
            <person name="Lipzen A."/>
            <person name="Lukacs Z."/>
            <person name="Mihaltcheva S."/>
            <person name="Morgado L.N."/>
            <person name="Niskanen T."/>
            <person name="Noordeloos M.E."/>
            <person name="Ohm R.A."/>
            <person name="Ortiz-Santana B."/>
            <person name="Ovrebo C."/>
            <person name="Racz N."/>
            <person name="Riley R."/>
            <person name="Savchenko A."/>
            <person name="Shiryaev A."/>
            <person name="Soop K."/>
            <person name="Spirin V."/>
            <person name="Szebenyi C."/>
            <person name="Tomsovsky M."/>
            <person name="Tulloss R.E."/>
            <person name="Uehling J."/>
            <person name="Grigoriev I.V."/>
            <person name="Vagvolgyi C."/>
            <person name="Papp T."/>
            <person name="Martin F.M."/>
            <person name="Miettinen O."/>
            <person name="Hibbett D.S."/>
            <person name="Nagy L.G."/>
        </authorList>
    </citation>
    <scope>NUCLEOTIDE SEQUENCE [LARGE SCALE GENOMIC DNA]</scope>
    <source>
        <strain evidence="1 2">FP101781</strain>
    </source>
</reference>
<comment type="caution">
    <text evidence="1">The sequence shown here is derived from an EMBL/GenBank/DDBJ whole genome shotgun (WGS) entry which is preliminary data.</text>
</comment>
<evidence type="ECO:0000313" key="1">
    <source>
        <dbReference type="EMBL" id="TEB32042.1"/>
    </source>
</evidence>